<dbReference type="AlphaFoldDB" id="A0A2S4KLG1"/>
<gene>
    <name evidence="2" type="ORF">TPAR_08764</name>
</gene>
<organism evidence="2 3">
    <name type="scientific">Tolypocladium paradoxum</name>
    <dbReference type="NCBI Taxonomy" id="94208"/>
    <lineage>
        <taxon>Eukaryota</taxon>
        <taxon>Fungi</taxon>
        <taxon>Dikarya</taxon>
        <taxon>Ascomycota</taxon>
        <taxon>Pezizomycotina</taxon>
        <taxon>Sordariomycetes</taxon>
        <taxon>Hypocreomycetidae</taxon>
        <taxon>Hypocreales</taxon>
        <taxon>Ophiocordycipitaceae</taxon>
        <taxon>Tolypocladium</taxon>
    </lineage>
</organism>
<keyword evidence="3" id="KW-1185">Reference proteome</keyword>
<dbReference type="Gene3D" id="2.60.40.1180">
    <property type="entry name" value="Golgi alpha-mannosidase II"/>
    <property type="match status" value="1"/>
</dbReference>
<comment type="caution">
    <text evidence="2">The sequence shown here is derived from an EMBL/GenBank/DDBJ whole genome shotgun (WGS) entry which is preliminary data.</text>
</comment>
<dbReference type="OrthoDB" id="1740265at2759"/>
<proteinExistence type="predicted"/>
<dbReference type="STRING" id="94208.A0A2S4KLG1"/>
<evidence type="ECO:0000313" key="3">
    <source>
        <dbReference type="Proteomes" id="UP000237481"/>
    </source>
</evidence>
<name>A0A2S4KLG1_9HYPO</name>
<feature type="region of interest" description="Disordered" evidence="1">
    <location>
        <begin position="151"/>
        <end position="173"/>
    </location>
</feature>
<dbReference type="Gene3D" id="3.20.20.80">
    <property type="entry name" value="Glycosidases"/>
    <property type="match status" value="1"/>
</dbReference>
<accession>A0A2S4KLG1</accession>
<evidence type="ECO:0000256" key="1">
    <source>
        <dbReference type="SAM" id="MobiDB-lite"/>
    </source>
</evidence>
<dbReference type="InterPro" id="IPR013780">
    <property type="entry name" value="Glyco_hydro_b"/>
</dbReference>
<evidence type="ECO:0000313" key="2">
    <source>
        <dbReference type="EMBL" id="POR31020.1"/>
    </source>
</evidence>
<dbReference type="SUPFAM" id="SSF51011">
    <property type="entry name" value="Glycosyl hydrolase domain"/>
    <property type="match status" value="1"/>
</dbReference>
<dbReference type="Proteomes" id="UP000237481">
    <property type="component" value="Unassembled WGS sequence"/>
</dbReference>
<protein>
    <submittedName>
        <fullName evidence="2">Alpha-glucosidase</fullName>
    </submittedName>
</protein>
<reference evidence="2 3" key="1">
    <citation type="submission" date="2018-01" db="EMBL/GenBank/DDBJ databases">
        <title>Harnessing the power of phylogenomics to disentangle the directionality and signatures of interkingdom host jumping in the parasitic fungal genus Tolypocladium.</title>
        <authorList>
            <person name="Quandt C.A."/>
            <person name="Patterson W."/>
            <person name="Spatafora J.W."/>
        </authorList>
    </citation>
    <scope>NUCLEOTIDE SEQUENCE [LARGE SCALE GENOMIC DNA]</scope>
    <source>
        <strain evidence="2 3">NRBC 100945</strain>
    </source>
</reference>
<dbReference type="EMBL" id="PKSG01001110">
    <property type="protein sequence ID" value="POR31020.1"/>
    <property type="molecule type" value="Genomic_DNA"/>
</dbReference>
<sequence length="173" mass="19381">MRVHDGFRSINASQQAQDPRSILGFYKRALQLRKTHRDVFIHGTFRLVDPEDESIFAYLKEAPVDQQPPRRKALVVLNMSREARACPDLAMAMKCDLKDVALLMSTTRDGGAGLRERHPVLAAWEGRVYICKLCMLVTGFEEEMMRPSNGLVQPMTKGKNMTGAAGDGSETDK</sequence>